<keyword evidence="3" id="KW-0449">Lipoprotein</keyword>
<dbReference type="Proteomes" id="UP001595478">
    <property type="component" value="Unassembled WGS sequence"/>
</dbReference>
<dbReference type="RefSeq" id="WP_376919001.1">
    <property type="nucleotide sequence ID" value="NZ_JBHRSW010000006.1"/>
</dbReference>
<proteinExistence type="predicted"/>
<evidence type="ECO:0000313" key="4">
    <source>
        <dbReference type="Proteomes" id="UP001595478"/>
    </source>
</evidence>
<accession>A0ABV7FKJ4</accession>
<dbReference type="InterPro" id="IPR033399">
    <property type="entry name" value="TP_0789-like"/>
</dbReference>
<keyword evidence="4" id="KW-1185">Reference proteome</keyword>
<feature type="signal peptide" evidence="1">
    <location>
        <begin position="1"/>
        <end position="22"/>
    </location>
</feature>
<feature type="chain" id="PRO_5045809127" evidence="1">
    <location>
        <begin position="23"/>
        <end position="263"/>
    </location>
</feature>
<gene>
    <name evidence="3" type="ORF">ACFOHL_04460</name>
</gene>
<evidence type="ECO:0000256" key="1">
    <source>
        <dbReference type="SAM" id="SignalP"/>
    </source>
</evidence>
<protein>
    <submittedName>
        <fullName evidence="3">Outer membrane lipoprotein-sorting protein</fullName>
    </submittedName>
</protein>
<name>A0ABV7FKJ4_9ALTE</name>
<evidence type="ECO:0000259" key="2">
    <source>
        <dbReference type="Pfam" id="PF17131"/>
    </source>
</evidence>
<comment type="caution">
    <text evidence="3">The sequence shown here is derived from an EMBL/GenBank/DDBJ whole genome shotgun (WGS) entry which is preliminary data.</text>
</comment>
<organism evidence="3 4">
    <name type="scientific">Agaribacter flavus</name>
    <dbReference type="NCBI Taxonomy" id="1902781"/>
    <lineage>
        <taxon>Bacteria</taxon>
        <taxon>Pseudomonadati</taxon>
        <taxon>Pseudomonadota</taxon>
        <taxon>Gammaproteobacteria</taxon>
        <taxon>Alteromonadales</taxon>
        <taxon>Alteromonadaceae</taxon>
        <taxon>Agaribacter</taxon>
    </lineage>
</organism>
<dbReference type="Pfam" id="PF17131">
    <property type="entry name" value="LolA_like"/>
    <property type="match status" value="1"/>
</dbReference>
<evidence type="ECO:0000313" key="3">
    <source>
        <dbReference type="EMBL" id="MFC3120858.1"/>
    </source>
</evidence>
<dbReference type="CDD" id="cd16329">
    <property type="entry name" value="LolA_like"/>
    <property type="match status" value="1"/>
</dbReference>
<dbReference type="EMBL" id="JBHRSW010000006">
    <property type="protein sequence ID" value="MFC3120858.1"/>
    <property type="molecule type" value="Genomic_DNA"/>
</dbReference>
<reference evidence="4" key="1">
    <citation type="journal article" date="2019" name="Int. J. Syst. Evol. Microbiol.">
        <title>The Global Catalogue of Microorganisms (GCM) 10K type strain sequencing project: providing services to taxonomists for standard genome sequencing and annotation.</title>
        <authorList>
            <consortium name="The Broad Institute Genomics Platform"/>
            <consortium name="The Broad Institute Genome Sequencing Center for Infectious Disease"/>
            <person name="Wu L."/>
            <person name="Ma J."/>
        </authorList>
    </citation>
    <scope>NUCLEOTIDE SEQUENCE [LARGE SCALE GENOMIC DNA]</scope>
    <source>
        <strain evidence="4">KCTC 52473</strain>
    </source>
</reference>
<keyword evidence="1" id="KW-0732">Signal</keyword>
<dbReference type="Gene3D" id="2.50.20.10">
    <property type="entry name" value="Lipoprotein localisation LolA/LolB/LppX"/>
    <property type="match status" value="1"/>
</dbReference>
<sequence length="263" mass="30630">MNTPWKLKLLLIFSFTVMSVCAHSGDPAKGLEIAKEMKKRDEGWVDTLAETQMILRSPDGRESIRDIRVKTLEILEDGDKSLTIFDQPRDVAGTAFLSFSHPVGPDDQWIYLPAIKRVKRIATRNKSGPFMGSEFAYEDMASFEIEKYTFAYLQDDTFNDIDCFVVEQVPVDKYSGYKRQVAWIDKEHYRVHKIEYYDRKNALLKVLTMDEYEQYENKFWRALRADMENVQTGKSTTLLTSDIVFKTGLDEQDFDKNALRRAR</sequence>
<feature type="domain" description="Uncharacterized protein TP-0789" evidence="2">
    <location>
        <begin position="78"/>
        <end position="261"/>
    </location>
</feature>